<feature type="domain" description="SHOCT" evidence="3">
    <location>
        <begin position="307"/>
        <end position="332"/>
    </location>
</feature>
<protein>
    <recommendedName>
        <fullName evidence="3">SHOCT domain-containing protein</fullName>
    </recommendedName>
</protein>
<organism evidence="4 5">
    <name type="scientific">Allorhodopirellula heiligendammensis</name>
    <dbReference type="NCBI Taxonomy" id="2714739"/>
    <lineage>
        <taxon>Bacteria</taxon>
        <taxon>Pseudomonadati</taxon>
        <taxon>Planctomycetota</taxon>
        <taxon>Planctomycetia</taxon>
        <taxon>Pirellulales</taxon>
        <taxon>Pirellulaceae</taxon>
        <taxon>Allorhodopirellula</taxon>
    </lineage>
</organism>
<evidence type="ECO:0000256" key="2">
    <source>
        <dbReference type="SAM" id="MobiDB-lite"/>
    </source>
</evidence>
<dbReference type="Proteomes" id="UP000319908">
    <property type="component" value="Unassembled WGS sequence"/>
</dbReference>
<dbReference type="EMBL" id="SJPU01000003">
    <property type="protein sequence ID" value="TWU10700.1"/>
    <property type="molecule type" value="Genomic_DNA"/>
</dbReference>
<dbReference type="Pfam" id="PF01436">
    <property type="entry name" value="NHL"/>
    <property type="match status" value="1"/>
</dbReference>
<keyword evidence="5" id="KW-1185">Reference proteome</keyword>
<sequence>MHGSSNRGVPPFPVDHDRATMGGSGGIFCSRLVPFIVIKRKLVSNLSPAGQQLVQNLSQRHGVSPEAVTHMLIAVQNGNGSMAQFNHPEFGGSGQWMRGGMTMVSDLFNNQLKFRVDSLCSDISNELANHQTTPMFGSFQSQSQNGSSQQAQSAGSLGAVNSLFEPDPEQNWWPQDLGTPNAVGSQNSIRYAYFASARRLAVSTGGDVWVYDTGNHQIGGFSQQQGVGGSITFSSQFGTVDLSTLPVVMRNGSAMDADSRPATSDAAPPPEVAPAVGGQSGAAAMAPDEHKTSAAPPTDEHGILSMLEKLGGLHDRGYLSDEEFQAKKSDLLSRL</sequence>
<proteinExistence type="predicted"/>
<evidence type="ECO:0000313" key="5">
    <source>
        <dbReference type="Proteomes" id="UP000319908"/>
    </source>
</evidence>
<feature type="region of interest" description="Disordered" evidence="2">
    <location>
        <begin position="254"/>
        <end position="302"/>
    </location>
</feature>
<dbReference type="InterPro" id="IPR018649">
    <property type="entry name" value="SHOCT"/>
</dbReference>
<evidence type="ECO:0000313" key="4">
    <source>
        <dbReference type="EMBL" id="TWU10700.1"/>
    </source>
</evidence>
<feature type="compositionally biased region" description="Basic and acidic residues" evidence="2">
    <location>
        <begin position="287"/>
        <end position="302"/>
    </location>
</feature>
<accession>A0A5C6BFK1</accession>
<evidence type="ECO:0000256" key="1">
    <source>
        <dbReference type="ARBA" id="ARBA00022737"/>
    </source>
</evidence>
<keyword evidence="1" id="KW-0677">Repeat</keyword>
<dbReference type="AlphaFoldDB" id="A0A5C6BFK1"/>
<evidence type="ECO:0000259" key="3">
    <source>
        <dbReference type="Pfam" id="PF09851"/>
    </source>
</evidence>
<dbReference type="InterPro" id="IPR001258">
    <property type="entry name" value="NHL_repeat"/>
</dbReference>
<gene>
    <name evidence="4" type="ORF">Poly21_46060</name>
</gene>
<comment type="caution">
    <text evidence="4">The sequence shown here is derived from an EMBL/GenBank/DDBJ whole genome shotgun (WGS) entry which is preliminary data.</text>
</comment>
<reference evidence="4 5" key="1">
    <citation type="journal article" date="2020" name="Antonie Van Leeuwenhoek">
        <title>Rhodopirellula heiligendammensis sp. nov., Rhodopirellula pilleata sp. nov., and Rhodopirellula solitaria sp. nov. isolated from natural or artificial marine surfaces in Northern Germany and California, USA, and emended description of the genus Rhodopirellula.</title>
        <authorList>
            <person name="Kallscheuer N."/>
            <person name="Wiegand S."/>
            <person name="Jogler M."/>
            <person name="Boedeker C."/>
            <person name="Peeters S.H."/>
            <person name="Rast P."/>
            <person name="Heuer A."/>
            <person name="Jetten M.S.M."/>
            <person name="Rohde M."/>
            <person name="Jogler C."/>
        </authorList>
    </citation>
    <scope>NUCLEOTIDE SEQUENCE [LARGE SCALE GENOMIC DNA]</scope>
    <source>
        <strain evidence="4 5">Poly21</strain>
    </source>
</reference>
<feature type="region of interest" description="Disordered" evidence="2">
    <location>
        <begin position="135"/>
        <end position="165"/>
    </location>
</feature>
<dbReference type="Pfam" id="PF09851">
    <property type="entry name" value="SHOCT"/>
    <property type="match status" value="1"/>
</dbReference>
<feature type="compositionally biased region" description="Low complexity" evidence="2">
    <location>
        <begin position="137"/>
        <end position="159"/>
    </location>
</feature>
<name>A0A5C6BFK1_9BACT</name>